<comment type="caution">
    <text evidence="2">The sequence shown here is derived from an EMBL/GenBank/DDBJ whole genome shotgun (WGS) entry which is preliminary data.</text>
</comment>
<organism evidence="2 3">
    <name type="scientific">Saguinus oedipus</name>
    <name type="common">Cotton-top tamarin</name>
    <name type="synonym">Oedipomidas oedipus</name>
    <dbReference type="NCBI Taxonomy" id="9490"/>
    <lineage>
        <taxon>Eukaryota</taxon>
        <taxon>Metazoa</taxon>
        <taxon>Chordata</taxon>
        <taxon>Craniata</taxon>
        <taxon>Vertebrata</taxon>
        <taxon>Euteleostomi</taxon>
        <taxon>Mammalia</taxon>
        <taxon>Eutheria</taxon>
        <taxon>Euarchontoglires</taxon>
        <taxon>Primates</taxon>
        <taxon>Haplorrhini</taxon>
        <taxon>Platyrrhini</taxon>
        <taxon>Cebidae</taxon>
        <taxon>Callitrichinae</taxon>
        <taxon>Saguinus</taxon>
    </lineage>
</organism>
<proteinExistence type="predicted"/>
<sequence length="123" mass="13806">MQTLYVIEASATLANSTPLGTLQKLPVPMGPSRLVHGPRPQGMRSPYRRPGIGWPRPRFPRMFKCSRRRYQQSLRGRTATNAATNLATMAMSINNTHTATTGVWIFPPQALRHLRQPGIFLIL</sequence>
<evidence type="ECO:0000313" key="2">
    <source>
        <dbReference type="EMBL" id="KAK2106658.1"/>
    </source>
</evidence>
<evidence type="ECO:0000313" key="3">
    <source>
        <dbReference type="Proteomes" id="UP001266305"/>
    </source>
</evidence>
<keyword evidence="3" id="KW-1185">Reference proteome</keyword>
<accession>A0ABQ9VDA9</accession>
<reference evidence="2 3" key="1">
    <citation type="submission" date="2023-05" db="EMBL/GenBank/DDBJ databases">
        <title>B98-5 Cell Line De Novo Hybrid Assembly: An Optical Mapping Approach.</title>
        <authorList>
            <person name="Kananen K."/>
            <person name="Auerbach J.A."/>
            <person name="Kautto E."/>
            <person name="Blachly J.S."/>
        </authorList>
    </citation>
    <scope>NUCLEOTIDE SEQUENCE [LARGE SCALE GENOMIC DNA]</scope>
    <source>
        <strain evidence="2">B95-8</strain>
        <tissue evidence="2">Cell line</tissue>
    </source>
</reference>
<name>A0ABQ9VDA9_SAGOE</name>
<dbReference type="Proteomes" id="UP001266305">
    <property type="component" value="Unassembled WGS sequence"/>
</dbReference>
<evidence type="ECO:0000256" key="1">
    <source>
        <dbReference type="SAM" id="MobiDB-lite"/>
    </source>
</evidence>
<dbReference type="EMBL" id="JASSZA010000007">
    <property type="protein sequence ID" value="KAK2106658.1"/>
    <property type="molecule type" value="Genomic_DNA"/>
</dbReference>
<protein>
    <submittedName>
        <fullName evidence="2">PIK3R3 upstream protein</fullName>
    </submittedName>
</protein>
<gene>
    <name evidence="2" type="primary">P3R3URF</name>
    <name evidence="2" type="ORF">P7K49_016172</name>
</gene>
<feature type="region of interest" description="Disordered" evidence="1">
    <location>
        <begin position="30"/>
        <end position="55"/>
    </location>
</feature>